<feature type="region of interest" description="Disordered" evidence="1">
    <location>
        <begin position="56"/>
        <end position="75"/>
    </location>
</feature>
<reference evidence="2 3" key="1">
    <citation type="journal article" date="2021" name="Hortic Res">
        <title>Chromosome-scale assembly of the Dendrobium chrysotoxum genome enhances the understanding of orchid evolution.</title>
        <authorList>
            <person name="Zhang Y."/>
            <person name="Zhang G.Q."/>
            <person name="Zhang D."/>
            <person name="Liu X.D."/>
            <person name="Xu X.Y."/>
            <person name="Sun W.H."/>
            <person name="Yu X."/>
            <person name="Zhu X."/>
            <person name="Wang Z.W."/>
            <person name="Zhao X."/>
            <person name="Zhong W.Y."/>
            <person name="Chen H."/>
            <person name="Yin W.L."/>
            <person name="Huang T."/>
            <person name="Niu S.C."/>
            <person name="Liu Z.J."/>
        </authorList>
    </citation>
    <scope>NUCLEOTIDE SEQUENCE [LARGE SCALE GENOMIC DNA]</scope>
    <source>
        <strain evidence="2">Lindl</strain>
    </source>
</reference>
<keyword evidence="3" id="KW-1185">Reference proteome</keyword>
<comment type="caution">
    <text evidence="2">The sequence shown here is derived from an EMBL/GenBank/DDBJ whole genome shotgun (WGS) entry which is preliminary data.</text>
</comment>
<accession>A0AAV7HIK2</accession>
<proteinExistence type="predicted"/>
<dbReference type="Proteomes" id="UP000775213">
    <property type="component" value="Unassembled WGS sequence"/>
</dbReference>
<dbReference type="AlphaFoldDB" id="A0AAV7HIK2"/>
<evidence type="ECO:0000313" key="2">
    <source>
        <dbReference type="EMBL" id="KAH0467965.1"/>
    </source>
</evidence>
<dbReference type="EMBL" id="JAGFBR010000004">
    <property type="protein sequence ID" value="KAH0467965.1"/>
    <property type="molecule type" value="Genomic_DNA"/>
</dbReference>
<gene>
    <name evidence="2" type="ORF">IEQ34_002998</name>
</gene>
<evidence type="ECO:0000256" key="1">
    <source>
        <dbReference type="SAM" id="MobiDB-lite"/>
    </source>
</evidence>
<feature type="compositionally biased region" description="Gly residues" evidence="1">
    <location>
        <begin position="102"/>
        <end position="113"/>
    </location>
</feature>
<feature type="compositionally biased region" description="Polar residues" evidence="1">
    <location>
        <begin position="24"/>
        <end position="37"/>
    </location>
</feature>
<protein>
    <recommendedName>
        <fullName evidence="4">Secreted protein</fullName>
    </recommendedName>
</protein>
<evidence type="ECO:0000313" key="3">
    <source>
        <dbReference type="Proteomes" id="UP000775213"/>
    </source>
</evidence>
<name>A0AAV7HIK2_DENCH</name>
<organism evidence="2 3">
    <name type="scientific">Dendrobium chrysotoxum</name>
    <name type="common">Orchid</name>
    <dbReference type="NCBI Taxonomy" id="161865"/>
    <lineage>
        <taxon>Eukaryota</taxon>
        <taxon>Viridiplantae</taxon>
        <taxon>Streptophyta</taxon>
        <taxon>Embryophyta</taxon>
        <taxon>Tracheophyta</taxon>
        <taxon>Spermatophyta</taxon>
        <taxon>Magnoliopsida</taxon>
        <taxon>Liliopsida</taxon>
        <taxon>Asparagales</taxon>
        <taxon>Orchidaceae</taxon>
        <taxon>Epidendroideae</taxon>
        <taxon>Malaxideae</taxon>
        <taxon>Dendrobiinae</taxon>
        <taxon>Dendrobium</taxon>
    </lineage>
</organism>
<sequence length="130" mass="13430">MLGRSSPLSLLSLSYILARSARPDSTLSTGSSVSGHPSKSIHPLPTTAGAFVGVDGKLRKPDLSPTPGDTKPPHELGIEFTLLICNFFTDASSSFTLDPIGETGGDSAGGDIGGEISVDVGEDDTRPFEK</sequence>
<feature type="region of interest" description="Disordered" evidence="1">
    <location>
        <begin position="99"/>
        <end position="130"/>
    </location>
</feature>
<feature type="region of interest" description="Disordered" evidence="1">
    <location>
        <begin position="24"/>
        <end position="48"/>
    </location>
</feature>
<evidence type="ECO:0008006" key="4">
    <source>
        <dbReference type="Google" id="ProtNLM"/>
    </source>
</evidence>